<evidence type="ECO:0000313" key="4">
    <source>
        <dbReference type="Proteomes" id="UP001275084"/>
    </source>
</evidence>
<dbReference type="EMBL" id="JAUIQD010000006">
    <property type="protein sequence ID" value="KAK3347222.1"/>
    <property type="molecule type" value="Genomic_DNA"/>
</dbReference>
<dbReference type="Proteomes" id="UP001275084">
    <property type="component" value="Unassembled WGS sequence"/>
</dbReference>
<proteinExistence type="predicted"/>
<comment type="caution">
    <text evidence="3">The sequence shown here is derived from an EMBL/GenBank/DDBJ whole genome shotgun (WGS) entry which is preliminary data.</text>
</comment>
<protein>
    <recommendedName>
        <fullName evidence="2">Nephrocystin 3-like N-terminal domain-containing protein</fullName>
    </recommendedName>
</protein>
<reference evidence="3" key="1">
    <citation type="journal article" date="2023" name="Mol. Phylogenet. Evol.">
        <title>Genome-scale phylogeny and comparative genomics of the fungal order Sordariales.</title>
        <authorList>
            <person name="Hensen N."/>
            <person name="Bonometti L."/>
            <person name="Westerberg I."/>
            <person name="Brannstrom I.O."/>
            <person name="Guillou S."/>
            <person name="Cros-Aarteil S."/>
            <person name="Calhoun S."/>
            <person name="Haridas S."/>
            <person name="Kuo A."/>
            <person name="Mondo S."/>
            <person name="Pangilinan J."/>
            <person name="Riley R."/>
            <person name="LaButti K."/>
            <person name="Andreopoulos B."/>
            <person name="Lipzen A."/>
            <person name="Chen C."/>
            <person name="Yan M."/>
            <person name="Daum C."/>
            <person name="Ng V."/>
            <person name="Clum A."/>
            <person name="Steindorff A."/>
            <person name="Ohm R.A."/>
            <person name="Martin F."/>
            <person name="Silar P."/>
            <person name="Natvig D.O."/>
            <person name="Lalanne C."/>
            <person name="Gautier V."/>
            <person name="Ament-Velasquez S.L."/>
            <person name="Kruys A."/>
            <person name="Hutchinson M.I."/>
            <person name="Powell A.J."/>
            <person name="Barry K."/>
            <person name="Miller A.N."/>
            <person name="Grigoriev I.V."/>
            <person name="Debuchy R."/>
            <person name="Gladieux P."/>
            <person name="Hiltunen Thoren M."/>
            <person name="Johannesson H."/>
        </authorList>
    </citation>
    <scope>NUCLEOTIDE SEQUENCE</scope>
    <source>
        <strain evidence="3">CBS 955.72</strain>
    </source>
</reference>
<evidence type="ECO:0000313" key="3">
    <source>
        <dbReference type="EMBL" id="KAK3347222.1"/>
    </source>
</evidence>
<sequence>IARTLAREFSKSGQLAATYFFRRGEKDRNSTSLFFSTIAKSMASSIPSFGEYLKSSLEDIQLADIETKNQDQQFGRLIVGPFKNVLEAHASTPDFELLKFIIIDAVDECEDPKE</sequence>
<dbReference type="InterPro" id="IPR056884">
    <property type="entry name" value="NPHP3-like_N"/>
</dbReference>
<organism evidence="3 4">
    <name type="scientific">Lasiosphaeria hispida</name>
    <dbReference type="NCBI Taxonomy" id="260671"/>
    <lineage>
        <taxon>Eukaryota</taxon>
        <taxon>Fungi</taxon>
        <taxon>Dikarya</taxon>
        <taxon>Ascomycota</taxon>
        <taxon>Pezizomycotina</taxon>
        <taxon>Sordariomycetes</taxon>
        <taxon>Sordariomycetidae</taxon>
        <taxon>Sordariales</taxon>
        <taxon>Lasiosphaeriaceae</taxon>
        <taxon>Lasiosphaeria</taxon>
    </lineage>
</organism>
<feature type="non-terminal residue" evidence="3">
    <location>
        <position position="1"/>
    </location>
</feature>
<keyword evidence="4" id="KW-1185">Reference proteome</keyword>
<feature type="non-terminal residue" evidence="3">
    <location>
        <position position="114"/>
    </location>
</feature>
<dbReference type="AlphaFoldDB" id="A0AAJ0MBI6"/>
<name>A0AAJ0MBI6_9PEZI</name>
<evidence type="ECO:0000259" key="2">
    <source>
        <dbReference type="Pfam" id="PF24883"/>
    </source>
</evidence>
<feature type="domain" description="Nephrocystin 3-like N-terminal" evidence="2">
    <location>
        <begin position="1"/>
        <end position="113"/>
    </location>
</feature>
<dbReference type="Pfam" id="PF24883">
    <property type="entry name" value="NPHP3_N"/>
    <property type="match status" value="1"/>
</dbReference>
<evidence type="ECO:0000256" key="1">
    <source>
        <dbReference type="ARBA" id="ARBA00022737"/>
    </source>
</evidence>
<gene>
    <name evidence="3" type="ORF">B0T25DRAFT_421354</name>
</gene>
<accession>A0AAJ0MBI6</accession>
<keyword evidence="1" id="KW-0677">Repeat</keyword>
<reference evidence="3" key="2">
    <citation type="submission" date="2023-06" db="EMBL/GenBank/DDBJ databases">
        <authorList>
            <consortium name="Lawrence Berkeley National Laboratory"/>
            <person name="Haridas S."/>
            <person name="Hensen N."/>
            <person name="Bonometti L."/>
            <person name="Westerberg I."/>
            <person name="Brannstrom I.O."/>
            <person name="Guillou S."/>
            <person name="Cros-Aarteil S."/>
            <person name="Calhoun S."/>
            <person name="Kuo A."/>
            <person name="Mondo S."/>
            <person name="Pangilinan J."/>
            <person name="Riley R."/>
            <person name="Labutti K."/>
            <person name="Andreopoulos B."/>
            <person name="Lipzen A."/>
            <person name="Chen C."/>
            <person name="Yanf M."/>
            <person name="Daum C."/>
            <person name="Ng V."/>
            <person name="Clum A."/>
            <person name="Steindorff A."/>
            <person name="Ohm R."/>
            <person name="Martin F."/>
            <person name="Silar P."/>
            <person name="Natvig D."/>
            <person name="Lalanne C."/>
            <person name="Gautier V."/>
            <person name="Ament-Velasquez S.L."/>
            <person name="Kruys A."/>
            <person name="Hutchinson M.I."/>
            <person name="Powell A.J."/>
            <person name="Barry K."/>
            <person name="Miller A.N."/>
            <person name="Grigoriev I.V."/>
            <person name="Debuchy R."/>
            <person name="Gladieux P."/>
            <person name="Thoren M.H."/>
            <person name="Johannesson H."/>
        </authorList>
    </citation>
    <scope>NUCLEOTIDE SEQUENCE</scope>
    <source>
        <strain evidence="3">CBS 955.72</strain>
    </source>
</reference>